<feature type="domain" description="GOLD" evidence="8">
    <location>
        <begin position="81"/>
        <end position="120"/>
    </location>
</feature>
<sequence>MKCFSIRGCEYDSDMRASGIELELQKLEGAVEAIHENLIYLMGSFSSAVMVLEELLPEEEAYLDVELVFPCRRIYAGNLSNMRTVSESTNERVAWFSIMSLGICIAVSVLQLWYLKSFFQKKKLI</sequence>
<keyword evidence="4" id="KW-0732">Signal</keyword>
<keyword evidence="3 7" id="KW-0812">Transmembrane</keyword>
<comment type="similarity">
    <text evidence="2">Belongs to the EMP24/GP25L family.</text>
</comment>
<dbReference type="PANTHER" id="PTHR22811">
    <property type="entry name" value="TRANSMEMBRANE EMP24 DOMAIN-CONTAINING PROTEIN"/>
    <property type="match status" value="1"/>
</dbReference>
<evidence type="ECO:0000256" key="2">
    <source>
        <dbReference type="ARBA" id="ARBA00007104"/>
    </source>
</evidence>
<evidence type="ECO:0000313" key="9">
    <source>
        <dbReference type="EMBL" id="KAK6916017.1"/>
    </source>
</evidence>
<accession>A0AAN8UV57</accession>
<organism evidence="9 10">
    <name type="scientific">Dillenia turbinata</name>
    <dbReference type="NCBI Taxonomy" id="194707"/>
    <lineage>
        <taxon>Eukaryota</taxon>
        <taxon>Viridiplantae</taxon>
        <taxon>Streptophyta</taxon>
        <taxon>Embryophyta</taxon>
        <taxon>Tracheophyta</taxon>
        <taxon>Spermatophyta</taxon>
        <taxon>Magnoliopsida</taxon>
        <taxon>eudicotyledons</taxon>
        <taxon>Gunneridae</taxon>
        <taxon>Pentapetalae</taxon>
        <taxon>Dilleniales</taxon>
        <taxon>Dilleniaceae</taxon>
        <taxon>Dillenia</taxon>
    </lineage>
</organism>
<evidence type="ECO:0000256" key="5">
    <source>
        <dbReference type="ARBA" id="ARBA00022989"/>
    </source>
</evidence>
<dbReference type="InterPro" id="IPR015720">
    <property type="entry name" value="Emp24-like"/>
</dbReference>
<dbReference type="InterPro" id="IPR009038">
    <property type="entry name" value="GOLD_dom"/>
</dbReference>
<keyword evidence="6 7" id="KW-0472">Membrane</keyword>
<comment type="subcellular location">
    <subcellularLocation>
        <location evidence="1">Membrane</location>
        <topology evidence="1">Single-pass type I membrane protein</topology>
    </subcellularLocation>
</comment>
<dbReference type="GO" id="GO:0016020">
    <property type="term" value="C:membrane"/>
    <property type="evidence" value="ECO:0007669"/>
    <property type="project" value="UniProtKB-SubCell"/>
</dbReference>
<evidence type="ECO:0000259" key="8">
    <source>
        <dbReference type="Pfam" id="PF01105"/>
    </source>
</evidence>
<dbReference type="AlphaFoldDB" id="A0AAN8UV57"/>
<evidence type="ECO:0000256" key="7">
    <source>
        <dbReference type="SAM" id="Phobius"/>
    </source>
</evidence>
<gene>
    <name evidence="9" type="ORF">RJ641_018878</name>
</gene>
<dbReference type="Proteomes" id="UP001370490">
    <property type="component" value="Unassembled WGS sequence"/>
</dbReference>
<keyword evidence="10" id="KW-1185">Reference proteome</keyword>
<proteinExistence type="inferred from homology"/>
<reference evidence="9 10" key="1">
    <citation type="submission" date="2023-12" db="EMBL/GenBank/DDBJ databases">
        <title>A high-quality genome assembly for Dillenia turbinata (Dilleniales).</title>
        <authorList>
            <person name="Chanderbali A."/>
        </authorList>
    </citation>
    <scope>NUCLEOTIDE SEQUENCE [LARGE SCALE GENOMIC DNA]</scope>
    <source>
        <strain evidence="9">LSX21</strain>
        <tissue evidence="9">Leaf</tissue>
    </source>
</reference>
<evidence type="ECO:0000256" key="6">
    <source>
        <dbReference type="ARBA" id="ARBA00023136"/>
    </source>
</evidence>
<evidence type="ECO:0000256" key="4">
    <source>
        <dbReference type="ARBA" id="ARBA00022729"/>
    </source>
</evidence>
<evidence type="ECO:0000256" key="3">
    <source>
        <dbReference type="ARBA" id="ARBA00022692"/>
    </source>
</evidence>
<name>A0AAN8UV57_9MAGN</name>
<feature type="transmembrane region" description="Helical" evidence="7">
    <location>
        <begin position="93"/>
        <end position="115"/>
    </location>
</feature>
<dbReference type="EMBL" id="JBAMMX010000024">
    <property type="protein sequence ID" value="KAK6916017.1"/>
    <property type="molecule type" value="Genomic_DNA"/>
</dbReference>
<comment type="caution">
    <text evidence="9">The sequence shown here is derived from an EMBL/GenBank/DDBJ whole genome shotgun (WGS) entry which is preliminary data.</text>
</comment>
<evidence type="ECO:0000313" key="10">
    <source>
        <dbReference type="Proteomes" id="UP001370490"/>
    </source>
</evidence>
<keyword evidence="5 7" id="KW-1133">Transmembrane helix</keyword>
<dbReference type="Pfam" id="PF01105">
    <property type="entry name" value="EMP24_GP25L"/>
    <property type="match status" value="1"/>
</dbReference>
<evidence type="ECO:0000256" key="1">
    <source>
        <dbReference type="ARBA" id="ARBA00004479"/>
    </source>
</evidence>
<protein>
    <submittedName>
        <fullName evidence="9">GOLD domain</fullName>
    </submittedName>
</protein>